<evidence type="ECO:0000259" key="1">
    <source>
        <dbReference type="Pfam" id="PF12705"/>
    </source>
</evidence>
<evidence type="ECO:0000313" key="3">
    <source>
        <dbReference type="Proteomes" id="UP001201985"/>
    </source>
</evidence>
<evidence type="ECO:0000313" key="2">
    <source>
        <dbReference type="EMBL" id="MCI0752264.1"/>
    </source>
</evidence>
<dbReference type="RefSeq" id="WP_238384137.1">
    <property type="nucleotide sequence ID" value="NZ_JALBUU010000004.1"/>
</dbReference>
<keyword evidence="3" id="KW-1185">Reference proteome</keyword>
<accession>A0ABS9VZ36</accession>
<dbReference type="NCBIfam" id="TIGR02786">
    <property type="entry name" value="addB_alphas"/>
    <property type="match status" value="1"/>
</dbReference>
<dbReference type="InterPro" id="IPR027417">
    <property type="entry name" value="P-loop_NTPase"/>
</dbReference>
<dbReference type="SUPFAM" id="SSF52540">
    <property type="entry name" value="P-loop containing nucleoside triphosphate hydrolases"/>
    <property type="match status" value="1"/>
</dbReference>
<comment type="caution">
    <text evidence="2">The sequence shown here is derived from an EMBL/GenBank/DDBJ whole genome shotgun (WGS) entry which is preliminary data.</text>
</comment>
<protein>
    <submittedName>
        <fullName evidence="2">Double-strand break repair protein AddB</fullName>
    </submittedName>
</protein>
<reference evidence="2 3" key="1">
    <citation type="submission" date="2022-03" db="EMBL/GenBank/DDBJ databases">
        <title>Complete genome analysis of Roseomonas KG 17.1 : a prolific producer of plant growth promoters.</title>
        <authorList>
            <person name="Saadouli I."/>
            <person name="Najjari A."/>
            <person name="Mosbah A."/>
            <person name="Ouzari H.I."/>
        </authorList>
    </citation>
    <scope>NUCLEOTIDE SEQUENCE [LARGE SCALE GENOMIC DNA]</scope>
    <source>
        <strain evidence="2 3">KG17-1</strain>
    </source>
</reference>
<gene>
    <name evidence="2" type="primary">addB</name>
    <name evidence="2" type="ORF">MON41_00620</name>
</gene>
<dbReference type="Proteomes" id="UP001201985">
    <property type="component" value="Unassembled WGS sequence"/>
</dbReference>
<dbReference type="InterPro" id="IPR038726">
    <property type="entry name" value="PDDEXK_AddAB-type"/>
</dbReference>
<dbReference type="EMBL" id="JALBUU010000004">
    <property type="protein sequence ID" value="MCI0752264.1"/>
    <property type="molecule type" value="Genomic_DNA"/>
</dbReference>
<feature type="domain" description="PD-(D/E)XK endonuclease-like" evidence="1">
    <location>
        <begin position="748"/>
        <end position="980"/>
    </location>
</feature>
<organism evidence="2 3">
    <name type="scientific">Teichococcus vastitatis</name>
    <dbReference type="NCBI Taxonomy" id="2307076"/>
    <lineage>
        <taxon>Bacteria</taxon>
        <taxon>Pseudomonadati</taxon>
        <taxon>Pseudomonadota</taxon>
        <taxon>Alphaproteobacteria</taxon>
        <taxon>Acetobacterales</taxon>
        <taxon>Roseomonadaceae</taxon>
        <taxon>Roseomonas</taxon>
    </lineage>
</organism>
<name>A0ABS9VZ36_9PROT</name>
<proteinExistence type="predicted"/>
<dbReference type="Pfam" id="PF12705">
    <property type="entry name" value="PDDEXK_1"/>
    <property type="match status" value="1"/>
</dbReference>
<dbReference type="InterPro" id="IPR014153">
    <property type="entry name" value="Ds_break_AddB"/>
</dbReference>
<sequence length="1025" mass="109979">MGWAAPLSCAAMRLYEIPAHQPFLPCLARGVLGMVDTDDPLALSRTTILLPTRRAALALREAFLEQANGQTLLLPRMRALSGLSTEEADELSLPTLLDLPPAVDAARRQAALTAMVLRLPARFGGPNTPEQAWGLAAALAELMDETALEGCDDGKLSDLVPEEFATHWQVTLAFLRGVLDAWEAWLGEQGLMDIGPRRVAALRAQAALWRENPPAHPVIAAGIGAGGTIPAAAELLRVVATMPNGAVVMHGAGEVTSSQLWEAIKESPTHPLAGQVRLLSAMDATPDDLILWPGLGEDDLALHRRAELLCCSLRPAHGIEAWLKRRPEFWQPALQGLSLIEAPDVQGEAVAIALLLREALETPGARAALITPDRELGRRVAAELTRHGVLADDSAGQPLGETPTGAFLRLIAEAVSQGFAPVPLLALLKHPLCAGGMARPEWMEAVRLLERRALRGPRPAPGLPGLRARAAEAFRREQDAGLLARVTRLLDALDTALDGFAELPDSPARPPADLLACHLAAAERLASTDSRPGGMRLYAGEEGEPLAVHLANLPPALRELPPMGGAGWPALFDALLAGPAAPSVRMSRGKEGGRHPRIAILGLLEARLQDFDLAVLGSLEEGVWPQATDPGPWMSRPMRQDFGLPEPEARIGRVAADFMLAASSAPRVVLSRARKRAGAPTVPSRWLTRLETFLAGQWDPRRNAPGSGLSLPRSPAVLWAARLDMPDAVRPCPRPAPAPPPEARPREISVTEVAELMADPYGFYARRVLKLSPFDPLDAEVGAADYGQLVHDAMARWTRRLDETPGGWPGTALARQWFDEAAEEALAEAAARPGLLAFWRPRLRRIGGFVVAEEEAAQSGERIRRRHAEMPGRLPIAGGAVDLKVRADRIDELADGTLAIIDYKTGTPPGHKDVEEGRAPQMPLEAAIAAAGGFLRPGRAVPARPVSALTYWRLTGGATPGEVKPVKGDPGALAADALDNTEALVRGFLLERRRFVARPHPRRTPQRSDHDHLARVAEWGTAGEE</sequence>